<accession>A0A0E9XTZ8</accession>
<reference evidence="1" key="1">
    <citation type="submission" date="2014-11" db="EMBL/GenBank/DDBJ databases">
        <authorList>
            <person name="Amaro Gonzalez C."/>
        </authorList>
    </citation>
    <scope>NUCLEOTIDE SEQUENCE</scope>
</reference>
<name>A0A0E9XTZ8_ANGAN</name>
<dbReference type="EMBL" id="GBXM01003414">
    <property type="protein sequence ID" value="JAI05164.1"/>
    <property type="molecule type" value="Transcribed_RNA"/>
</dbReference>
<proteinExistence type="predicted"/>
<sequence length="60" mass="6851">MGITGKSLSLIDLNTASTVPCHSCPTRFVTSGKNHRNEESKYSPRYIREEHLLFLPEEQM</sequence>
<protein>
    <submittedName>
        <fullName evidence="1">Uncharacterized protein</fullName>
    </submittedName>
</protein>
<dbReference type="AlphaFoldDB" id="A0A0E9XTZ8"/>
<organism evidence="1">
    <name type="scientific">Anguilla anguilla</name>
    <name type="common">European freshwater eel</name>
    <name type="synonym">Muraena anguilla</name>
    <dbReference type="NCBI Taxonomy" id="7936"/>
    <lineage>
        <taxon>Eukaryota</taxon>
        <taxon>Metazoa</taxon>
        <taxon>Chordata</taxon>
        <taxon>Craniata</taxon>
        <taxon>Vertebrata</taxon>
        <taxon>Euteleostomi</taxon>
        <taxon>Actinopterygii</taxon>
        <taxon>Neopterygii</taxon>
        <taxon>Teleostei</taxon>
        <taxon>Anguilliformes</taxon>
        <taxon>Anguillidae</taxon>
        <taxon>Anguilla</taxon>
    </lineage>
</organism>
<evidence type="ECO:0000313" key="1">
    <source>
        <dbReference type="EMBL" id="JAI05164.1"/>
    </source>
</evidence>
<reference evidence="1" key="2">
    <citation type="journal article" date="2015" name="Fish Shellfish Immunol.">
        <title>Early steps in the European eel (Anguilla anguilla)-Vibrio vulnificus interaction in the gills: Role of the RtxA13 toxin.</title>
        <authorList>
            <person name="Callol A."/>
            <person name="Pajuelo D."/>
            <person name="Ebbesson L."/>
            <person name="Teles M."/>
            <person name="MacKenzie S."/>
            <person name="Amaro C."/>
        </authorList>
    </citation>
    <scope>NUCLEOTIDE SEQUENCE</scope>
</reference>